<dbReference type="Pfam" id="PF20167">
    <property type="entry name" value="Transposase_32"/>
    <property type="match status" value="1"/>
</dbReference>
<comment type="similarity">
    <text evidence="2">Belongs to the JARID1 histone demethylase family.</text>
</comment>
<keyword evidence="4" id="KW-0539">Nucleus</keyword>
<dbReference type="GO" id="GO:0000785">
    <property type="term" value="C:chromatin"/>
    <property type="evidence" value="ECO:0007669"/>
    <property type="project" value="TreeGrafter"/>
</dbReference>
<dbReference type="GO" id="GO:0006357">
    <property type="term" value="P:regulation of transcription by RNA polymerase II"/>
    <property type="evidence" value="ECO:0007669"/>
    <property type="project" value="TreeGrafter"/>
</dbReference>
<dbReference type="GO" id="GO:0003712">
    <property type="term" value="F:transcription coregulator activity"/>
    <property type="evidence" value="ECO:0007669"/>
    <property type="project" value="TreeGrafter"/>
</dbReference>
<dbReference type="SUPFAM" id="SSF51197">
    <property type="entry name" value="Clavaminate synthase-like"/>
    <property type="match status" value="1"/>
</dbReference>
<dbReference type="STRING" id="106549.A0A540LQV8"/>
<keyword evidence="7" id="KW-1185">Reference proteome</keyword>
<evidence type="ECO:0000313" key="7">
    <source>
        <dbReference type="Proteomes" id="UP000315295"/>
    </source>
</evidence>
<dbReference type="InterPro" id="IPR045109">
    <property type="entry name" value="LSDs-like"/>
</dbReference>
<comment type="caution">
    <text evidence="6">The sequence shown here is derived from an EMBL/GenBank/DDBJ whole genome shotgun (WGS) entry which is preliminary data.</text>
</comment>
<dbReference type="AlphaFoldDB" id="A0A540LQV8"/>
<dbReference type="PANTHER" id="PTHR12549">
    <property type="entry name" value="JMJC DOMAIN-CONTAINING HISTONE DEMETHYLATION PROTEIN"/>
    <property type="match status" value="1"/>
</dbReference>
<dbReference type="PANTHER" id="PTHR12549:SF11">
    <property type="entry name" value="LYSINE-SPECIFIC DEMETHYLASE JMJ25"/>
    <property type="match status" value="1"/>
</dbReference>
<dbReference type="SMART" id="SM00558">
    <property type="entry name" value="JmjC"/>
    <property type="match status" value="1"/>
</dbReference>
<dbReference type="GO" id="GO:0032454">
    <property type="term" value="F:histone H3K9 demethylase activity"/>
    <property type="evidence" value="ECO:0007669"/>
    <property type="project" value="InterPro"/>
</dbReference>
<evidence type="ECO:0000259" key="5">
    <source>
        <dbReference type="PROSITE" id="PS51184"/>
    </source>
</evidence>
<dbReference type="Proteomes" id="UP000315295">
    <property type="component" value="Unassembled WGS sequence"/>
</dbReference>
<evidence type="ECO:0000313" key="6">
    <source>
        <dbReference type="EMBL" id="TQD88881.1"/>
    </source>
</evidence>
<evidence type="ECO:0000256" key="4">
    <source>
        <dbReference type="ARBA" id="ARBA00023242"/>
    </source>
</evidence>
<dbReference type="GO" id="GO:0031490">
    <property type="term" value="F:chromatin DNA binding"/>
    <property type="evidence" value="ECO:0007669"/>
    <property type="project" value="TreeGrafter"/>
</dbReference>
<gene>
    <name evidence="6" type="ORF">C1H46_025562</name>
</gene>
<dbReference type="InterPro" id="IPR003347">
    <property type="entry name" value="JmjC_dom"/>
</dbReference>
<accession>A0A540LQV8</accession>
<dbReference type="InterPro" id="IPR046796">
    <property type="entry name" value="Transposase_32_dom"/>
</dbReference>
<dbReference type="EMBL" id="VIEB01000496">
    <property type="protein sequence ID" value="TQD88881.1"/>
    <property type="molecule type" value="Genomic_DNA"/>
</dbReference>
<dbReference type="GO" id="GO:0000118">
    <property type="term" value="C:histone deacetylase complex"/>
    <property type="evidence" value="ECO:0007669"/>
    <property type="project" value="TreeGrafter"/>
</dbReference>
<name>A0A540LQV8_MALBA</name>
<keyword evidence="3" id="KW-0479">Metal-binding</keyword>
<comment type="subcellular location">
    <subcellularLocation>
        <location evidence="1">Nucleus</location>
    </subcellularLocation>
</comment>
<dbReference type="PROSITE" id="PS51184">
    <property type="entry name" value="JMJC"/>
    <property type="match status" value="1"/>
</dbReference>
<dbReference type="GO" id="GO:0046872">
    <property type="term" value="F:metal ion binding"/>
    <property type="evidence" value="ECO:0007669"/>
    <property type="project" value="UniProtKB-KW"/>
</dbReference>
<organism evidence="6 7">
    <name type="scientific">Malus baccata</name>
    <name type="common">Siberian crab apple</name>
    <name type="synonym">Pyrus baccata</name>
    <dbReference type="NCBI Taxonomy" id="106549"/>
    <lineage>
        <taxon>Eukaryota</taxon>
        <taxon>Viridiplantae</taxon>
        <taxon>Streptophyta</taxon>
        <taxon>Embryophyta</taxon>
        <taxon>Tracheophyta</taxon>
        <taxon>Spermatophyta</taxon>
        <taxon>Magnoliopsida</taxon>
        <taxon>eudicotyledons</taxon>
        <taxon>Gunneridae</taxon>
        <taxon>Pentapetalae</taxon>
        <taxon>rosids</taxon>
        <taxon>fabids</taxon>
        <taxon>Rosales</taxon>
        <taxon>Rosaceae</taxon>
        <taxon>Amygdaloideae</taxon>
        <taxon>Maleae</taxon>
        <taxon>Malus</taxon>
    </lineage>
</organism>
<protein>
    <recommendedName>
        <fullName evidence="5">JmjC domain-containing protein</fullName>
    </recommendedName>
</protein>
<proteinExistence type="inferred from homology"/>
<evidence type="ECO:0000256" key="1">
    <source>
        <dbReference type="ARBA" id="ARBA00004123"/>
    </source>
</evidence>
<evidence type="ECO:0000256" key="2">
    <source>
        <dbReference type="ARBA" id="ARBA00006801"/>
    </source>
</evidence>
<sequence length="658" mass="76053">MPPKASKAISEVREGDVDGFRLFLFPDSRSLHASFTNHRPIIYERSFVLDELGEKFKAIITRHEWESFIQNIETTNPTLVREFYANFSSSIESPGDHQYQVFVRGKWVPFNPEVIRTTLGLPIYLDGDFSTFSEVLKCFDKQELASKLYEDPNVVLSSKEGIRLNCLTNLHRILYMLVRTRIFPTMHKGRVPLRSAALMWGIAELNVEIPLHEMIFRSIHDSAVKNAHKIGKSLIFPCLITKIAYEFGVSSFRDRHDGPYTPFDGVAKIQSQSHIEKKVSYSSKHQDTSTHVDAPFLVKGVICHQCQKNDRDRGATCKKFNHVHVSTPSTMLIQVARRQGKQLVEMNLKTTICKDIQREDLKHFQIHLIRGEPVIVSNSFEDAPSLSLDPLVMMRACREVFTKKRRMNDQYLTATAKQVRACHEVLGSKKRRGNDLTAKVTNCLDWSQEEISYCNFFKGYSKRKLDSHDWPVILQLKDCPSYHLFEERLPRHFSEFIHMLPFKEYTHPRLGALNLPTKVPQEVKKPNLGPKTYIAYGVAQELGRGDSVTKLHCDMSDAVNVLTHMAEVPLTRRQLNTVKKLKKKHFEQDQQEIFGNCQTVEDNTDGNKVYRQNEMERLNVGEGGALWDIFRRDDVNKLEDYLKKHLKEFRHIFCCPLQ</sequence>
<dbReference type="Gene3D" id="2.60.120.650">
    <property type="entry name" value="Cupin"/>
    <property type="match status" value="1"/>
</dbReference>
<reference evidence="6 7" key="1">
    <citation type="journal article" date="2019" name="G3 (Bethesda)">
        <title>Sequencing of a Wild Apple (Malus baccata) Genome Unravels the Differences Between Cultivated and Wild Apple Species Regarding Disease Resistance and Cold Tolerance.</title>
        <authorList>
            <person name="Chen X."/>
        </authorList>
    </citation>
    <scope>NUCLEOTIDE SEQUENCE [LARGE SCALE GENOMIC DNA]</scope>
    <source>
        <strain evidence="7">cv. Shandingzi</strain>
        <tissue evidence="6">Leaves</tissue>
    </source>
</reference>
<feature type="domain" description="JmjC" evidence="5">
    <location>
        <begin position="496"/>
        <end position="658"/>
    </location>
</feature>
<evidence type="ECO:0000256" key="3">
    <source>
        <dbReference type="ARBA" id="ARBA00022723"/>
    </source>
</evidence>